<feature type="compositionally biased region" description="Low complexity" evidence="1">
    <location>
        <begin position="24"/>
        <end position="42"/>
    </location>
</feature>
<name>A0A101PW27_STRCK</name>
<evidence type="ECO:0000256" key="1">
    <source>
        <dbReference type="SAM" id="MobiDB-lite"/>
    </source>
</evidence>
<protein>
    <submittedName>
        <fullName evidence="2">Uncharacterized protein</fullName>
    </submittedName>
</protein>
<dbReference type="AlphaFoldDB" id="A0A101PW27"/>
<sequence length="64" mass="6553">MTDHRPLGTGPATAETSRTQDTDPPATRAPLAAERLPAAPAATDHKPRPSGRRALGFGPASPGQ</sequence>
<reference evidence="2 3" key="1">
    <citation type="submission" date="2015-10" db="EMBL/GenBank/DDBJ databases">
        <title>Draft genome sequence of Streptomyces corchorusii DSM 40340, type strain for the species Streptomyces corchorusii.</title>
        <authorList>
            <person name="Ruckert C."/>
            <person name="Winkler A."/>
            <person name="Kalinowski J."/>
            <person name="Kampfer P."/>
            <person name="Glaeser S."/>
        </authorList>
    </citation>
    <scope>NUCLEOTIDE SEQUENCE [LARGE SCALE GENOMIC DNA]</scope>
    <source>
        <strain evidence="2 3">DSM 40340</strain>
    </source>
</reference>
<feature type="region of interest" description="Disordered" evidence="1">
    <location>
        <begin position="1"/>
        <end position="64"/>
    </location>
</feature>
<evidence type="ECO:0000313" key="2">
    <source>
        <dbReference type="EMBL" id="KUN18752.1"/>
    </source>
</evidence>
<dbReference type="EMBL" id="LMWP01000041">
    <property type="protein sequence ID" value="KUN18752.1"/>
    <property type="molecule type" value="Genomic_DNA"/>
</dbReference>
<dbReference type="Proteomes" id="UP000053398">
    <property type="component" value="Unassembled WGS sequence"/>
</dbReference>
<keyword evidence="3" id="KW-1185">Reference proteome</keyword>
<organism evidence="2 3">
    <name type="scientific">Streptomyces corchorusii</name>
    <name type="common">Streptomyces chibaensis</name>
    <dbReference type="NCBI Taxonomy" id="1903"/>
    <lineage>
        <taxon>Bacteria</taxon>
        <taxon>Bacillati</taxon>
        <taxon>Actinomycetota</taxon>
        <taxon>Actinomycetes</taxon>
        <taxon>Kitasatosporales</taxon>
        <taxon>Streptomycetaceae</taxon>
        <taxon>Streptomyces</taxon>
    </lineage>
</organism>
<evidence type="ECO:0000313" key="3">
    <source>
        <dbReference type="Proteomes" id="UP000053398"/>
    </source>
</evidence>
<proteinExistence type="predicted"/>
<gene>
    <name evidence="2" type="ORF">AQJ11_32825</name>
</gene>
<accession>A0A101PW27</accession>
<dbReference type="RefSeq" id="WP_059265598.1">
    <property type="nucleotide sequence ID" value="NZ_KQ948365.1"/>
</dbReference>
<comment type="caution">
    <text evidence="2">The sequence shown here is derived from an EMBL/GenBank/DDBJ whole genome shotgun (WGS) entry which is preliminary data.</text>
</comment>